<dbReference type="EMBL" id="JBHSDH010000010">
    <property type="protein sequence ID" value="MFC4291280.1"/>
    <property type="molecule type" value="Genomic_DNA"/>
</dbReference>
<keyword evidence="3" id="KW-1185">Reference proteome</keyword>
<name>A0ABV8RFQ2_9SPHN</name>
<proteinExistence type="predicted"/>
<comment type="caution">
    <text evidence="2">The sequence shown here is derived from an EMBL/GenBank/DDBJ whole genome shotgun (WGS) entry which is preliminary data.</text>
</comment>
<dbReference type="Proteomes" id="UP001595887">
    <property type="component" value="Unassembled WGS sequence"/>
</dbReference>
<dbReference type="EC" id="3.1.2.-" evidence="2"/>
<dbReference type="InterPro" id="IPR006683">
    <property type="entry name" value="Thioestr_dom"/>
</dbReference>
<dbReference type="Gene3D" id="3.10.129.10">
    <property type="entry name" value="Hotdog Thioesterase"/>
    <property type="match status" value="1"/>
</dbReference>
<accession>A0ABV8RFQ2</accession>
<protein>
    <submittedName>
        <fullName evidence="2">PaaI family thioesterase</fullName>
        <ecNumber evidence="2">3.1.2.-</ecNumber>
    </submittedName>
</protein>
<dbReference type="SUPFAM" id="SSF54637">
    <property type="entry name" value="Thioesterase/thiol ester dehydrase-isomerase"/>
    <property type="match status" value="1"/>
</dbReference>
<dbReference type="CDD" id="cd03443">
    <property type="entry name" value="PaaI_thioesterase"/>
    <property type="match status" value="1"/>
</dbReference>
<dbReference type="Pfam" id="PF03061">
    <property type="entry name" value="4HBT"/>
    <property type="match status" value="1"/>
</dbReference>
<dbReference type="RefSeq" id="WP_381420957.1">
    <property type="nucleotide sequence ID" value="NZ_JBHSDH010000010.1"/>
</dbReference>
<reference evidence="3" key="1">
    <citation type="journal article" date="2019" name="Int. J. Syst. Evol. Microbiol.">
        <title>The Global Catalogue of Microorganisms (GCM) 10K type strain sequencing project: providing services to taxonomists for standard genome sequencing and annotation.</title>
        <authorList>
            <consortium name="The Broad Institute Genomics Platform"/>
            <consortium name="The Broad Institute Genome Sequencing Center for Infectious Disease"/>
            <person name="Wu L."/>
            <person name="Ma J."/>
        </authorList>
    </citation>
    <scope>NUCLEOTIDE SEQUENCE [LARGE SCALE GENOMIC DNA]</scope>
    <source>
        <strain evidence="3">CECT 8531</strain>
    </source>
</reference>
<dbReference type="GO" id="GO:0016787">
    <property type="term" value="F:hydrolase activity"/>
    <property type="evidence" value="ECO:0007669"/>
    <property type="project" value="UniProtKB-KW"/>
</dbReference>
<sequence length="160" mass="17511">MSDSHADSIFLHDPVADAPGWLHWDLHDDSRFNALLGRVQLQMAADGGPSLVRMMPERRHSNLQDNLHGGATLAFLDIALFAGCRGLDIDLGIGPVTLDVQCQFTGAGQAGHWLTAEVYLVRETYRMVFLRGQMVQDLPGQDRLVISNFTGLLKKGKSAG</sequence>
<evidence type="ECO:0000313" key="2">
    <source>
        <dbReference type="EMBL" id="MFC4291280.1"/>
    </source>
</evidence>
<keyword evidence="2" id="KW-0378">Hydrolase</keyword>
<gene>
    <name evidence="2" type="ORF">ACFOWX_02510</name>
</gene>
<evidence type="ECO:0000313" key="3">
    <source>
        <dbReference type="Proteomes" id="UP001595887"/>
    </source>
</evidence>
<dbReference type="InterPro" id="IPR029069">
    <property type="entry name" value="HotDog_dom_sf"/>
</dbReference>
<evidence type="ECO:0000259" key="1">
    <source>
        <dbReference type="Pfam" id="PF03061"/>
    </source>
</evidence>
<feature type="domain" description="Thioesterase" evidence="1">
    <location>
        <begin position="66"/>
        <end position="136"/>
    </location>
</feature>
<organism evidence="2 3">
    <name type="scientific">Sphingorhabdus arenilitoris</name>
    <dbReference type="NCBI Taxonomy" id="1490041"/>
    <lineage>
        <taxon>Bacteria</taxon>
        <taxon>Pseudomonadati</taxon>
        <taxon>Pseudomonadota</taxon>
        <taxon>Alphaproteobacteria</taxon>
        <taxon>Sphingomonadales</taxon>
        <taxon>Sphingomonadaceae</taxon>
        <taxon>Sphingorhabdus</taxon>
    </lineage>
</organism>